<accession>A0ABN2JQW7</accession>
<keyword evidence="2 4" id="KW-0813">Transport</keyword>
<dbReference type="InterPro" id="IPR024370">
    <property type="entry name" value="PBP_domain"/>
</dbReference>
<evidence type="ECO:0000256" key="3">
    <source>
        <dbReference type="ARBA" id="ARBA00022592"/>
    </source>
</evidence>
<dbReference type="SUPFAM" id="SSF53850">
    <property type="entry name" value="Periplasmic binding protein-like II"/>
    <property type="match status" value="1"/>
</dbReference>
<name>A0ABN2JQW7_9ACTN</name>
<dbReference type="Proteomes" id="UP001501057">
    <property type="component" value="Unassembled WGS sequence"/>
</dbReference>
<dbReference type="PROSITE" id="PS51257">
    <property type="entry name" value="PROKAR_LIPOPROTEIN"/>
    <property type="match status" value="1"/>
</dbReference>
<dbReference type="CDD" id="cd13565">
    <property type="entry name" value="PBP2_PstS"/>
    <property type="match status" value="1"/>
</dbReference>
<evidence type="ECO:0000313" key="7">
    <source>
        <dbReference type="EMBL" id="GAA1736020.1"/>
    </source>
</evidence>
<sequence length="363" mass="36644">MKRNTLRASASAAAVLSLALVLGACGAGNEGSGDSGSGSLSGTLNGAGASSQQAVVAAWKSSFQTENSDATVNYDPVGSGGGREQFIAGGVDFAGSDAPLDDEELAAAKERCGGEVVEVPVYVSPIAVVFNLEGVDSLNLSAQTIGAIFEGTITTWNDPAIAADNPDADLPSDPIVTVHRSDDSGTTKNFTAYLEETSGGSWTAGEVETWPTPEGESAQGTAGMIDRVGATANSIGYADASQAGELSTAAVKVGDEFVEYSPEAAAAILEKSAPIEGRGETDLALEIDRATEEAGVYPVVLVSYAIACQTYEDAEKAELVKGWLAYLVSDEGQETAASDAGAAPIGGDIASKAQAAVETISAG</sequence>
<dbReference type="Gene3D" id="3.40.190.10">
    <property type="entry name" value="Periplasmic binding protein-like II"/>
    <property type="match status" value="2"/>
</dbReference>
<dbReference type="InterPro" id="IPR005673">
    <property type="entry name" value="ABC_phos-bd_PstS"/>
</dbReference>
<organism evidence="7 8">
    <name type="scientific">Aeromicrobium alkaliterrae</name>
    <dbReference type="NCBI Taxonomy" id="302168"/>
    <lineage>
        <taxon>Bacteria</taxon>
        <taxon>Bacillati</taxon>
        <taxon>Actinomycetota</taxon>
        <taxon>Actinomycetes</taxon>
        <taxon>Propionibacteriales</taxon>
        <taxon>Nocardioidaceae</taxon>
        <taxon>Aeromicrobium</taxon>
    </lineage>
</organism>
<dbReference type="PIRSF" id="PIRSF002756">
    <property type="entry name" value="PstS"/>
    <property type="match status" value="1"/>
</dbReference>
<dbReference type="RefSeq" id="WP_344199652.1">
    <property type="nucleotide sequence ID" value="NZ_BAAAME010000003.1"/>
</dbReference>
<dbReference type="EMBL" id="BAAAME010000003">
    <property type="protein sequence ID" value="GAA1736020.1"/>
    <property type="molecule type" value="Genomic_DNA"/>
</dbReference>
<keyword evidence="3 4" id="KW-0592">Phosphate transport</keyword>
<gene>
    <name evidence="7" type="primary">pstS_1</name>
    <name evidence="7" type="ORF">GCM10009710_15550</name>
</gene>
<keyword evidence="8" id="KW-1185">Reference proteome</keyword>
<protein>
    <recommendedName>
        <fullName evidence="4">Phosphate-binding protein</fullName>
    </recommendedName>
</protein>
<comment type="similarity">
    <text evidence="1 4">Belongs to the PstS family.</text>
</comment>
<evidence type="ECO:0000256" key="4">
    <source>
        <dbReference type="PIRNR" id="PIRNR002756"/>
    </source>
</evidence>
<dbReference type="Pfam" id="PF12849">
    <property type="entry name" value="PBP_like_2"/>
    <property type="match status" value="1"/>
</dbReference>
<proteinExistence type="inferred from homology"/>
<evidence type="ECO:0000256" key="1">
    <source>
        <dbReference type="ARBA" id="ARBA00008725"/>
    </source>
</evidence>
<evidence type="ECO:0000256" key="5">
    <source>
        <dbReference type="SAM" id="SignalP"/>
    </source>
</evidence>
<feature type="signal peptide" evidence="5">
    <location>
        <begin position="1"/>
        <end position="26"/>
    </location>
</feature>
<evidence type="ECO:0000259" key="6">
    <source>
        <dbReference type="Pfam" id="PF12849"/>
    </source>
</evidence>
<evidence type="ECO:0000313" key="8">
    <source>
        <dbReference type="Proteomes" id="UP001501057"/>
    </source>
</evidence>
<dbReference type="PANTHER" id="PTHR42996">
    <property type="entry name" value="PHOSPHATE-BINDING PROTEIN PSTS"/>
    <property type="match status" value="1"/>
</dbReference>
<dbReference type="NCBIfam" id="TIGR00975">
    <property type="entry name" value="3a0107s03"/>
    <property type="match status" value="1"/>
</dbReference>
<evidence type="ECO:0000256" key="2">
    <source>
        <dbReference type="ARBA" id="ARBA00022448"/>
    </source>
</evidence>
<keyword evidence="5" id="KW-0732">Signal</keyword>
<feature type="chain" id="PRO_5045509163" description="Phosphate-binding protein" evidence="5">
    <location>
        <begin position="27"/>
        <end position="363"/>
    </location>
</feature>
<reference evidence="7 8" key="1">
    <citation type="journal article" date="2019" name="Int. J. Syst. Evol. Microbiol.">
        <title>The Global Catalogue of Microorganisms (GCM) 10K type strain sequencing project: providing services to taxonomists for standard genome sequencing and annotation.</title>
        <authorList>
            <consortium name="The Broad Institute Genomics Platform"/>
            <consortium name="The Broad Institute Genome Sequencing Center for Infectious Disease"/>
            <person name="Wu L."/>
            <person name="Ma J."/>
        </authorList>
    </citation>
    <scope>NUCLEOTIDE SEQUENCE [LARGE SCALE GENOMIC DNA]</scope>
    <source>
        <strain evidence="7 8">JCM 13518</strain>
    </source>
</reference>
<dbReference type="InterPro" id="IPR050962">
    <property type="entry name" value="Phosphate-bind_PstS"/>
</dbReference>
<comment type="caution">
    <text evidence="7">The sequence shown here is derived from an EMBL/GenBank/DDBJ whole genome shotgun (WGS) entry which is preliminary data.</text>
</comment>
<feature type="domain" description="PBP" evidence="6">
    <location>
        <begin position="36"/>
        <end position="331"/>
    </location>
</feature>
<dbReference type="PANTHER" id="PTHR42996:SF1">
    <property type="entry name" value="PHOSPHATE-BINDING PROTEIN PSTS"/>
    <property type="match status" value="1"/>
</dbReference>